<evidence type="ECO:0000256" key="7">
    <source>
        <dbReference type="ARBA" id="ARBA00023062"/>
    </source>
</evidence>
<feature type="binding site" evidence="10">
    <location>
        <position position="152"/>
    </location>
    <ligand>
        <name>FAD</name>
        <dbReference type="ChEBI" id="CHEBI:57692"/>
    </ligand>
</feature>
<accession>A0AA45WJD9</accession>
<keyword evidence="4 10" id="KW-0547">Nucleotide-binding</keyword>
<evidence type="ECO:0000313" key="13">
    <source>
        <dbReference type="Proteomes" id="UP001157946"/>
    </source>
</evidence>
<evidence type="ECO:0000256" key="10">
    <source>
        <dbReference type="PIRSR" id="PIRSR000196-2"/>
    </source>
</evidence>
<dbReference type="GO" id="GO:0000166">
    <property type="term" value="F:nucleotide binding"/>
    <property type="evidence" value="ECO:0007669"/>
    <property type="project" value="UniProtKB-KW"/>
</dbReference>
<keyword evidence="7" id="KW-0642">Proline metabolism</keyword>
<dbReference type="Pfam" id="PF01619">
    <property type="entry name" value="Pro_dh"/>
    <property type="match status" value="1"/>
</dbReference>
<dbReference type="Proteomes" id="UP001157946">
    <property type="component" value="Unassembled WGS sequence"/>
</dbReference>
<dbReference type="EMBL" id="FXTU01000001">
    <property type="protein sequence ID" value="SMP02993.1"/>
    <property type="molecule type" value="Genomic_DNA"/>
</dbReference>
<protein>
    <recommendedName>
        <fullName evidence="2">proline dehydrogenase</fullName>
        <ecNumber evidence="2">1.5.5.2</ecNumber>
    </recommendedName>
</protein>
<comment type="cofactor">
    <cofactor evidence="10">
        <name>FAD</name>
        <dbReference type="ChEBI" id="CHEBI:57692"/>
    </cofactor>
    <text evidence="10">Binds 1 FAD per subunit.</text>
</comment>
<dbReference type="PIRSF" id="PIRSF000196">
    <property type="entry name" value="Pro_dehydrog"/>
    <property type="match status" value="1"/>
</dbReference>
<keyword evidence="5 10" id="KW-0274">FAD</keyword>
<dbReference type="EC" id="1.5.5.2" evidence="2"/>
<gene>
    <name evidence="12" type="ORF">SAMN06265361_101396</name>
</gene>
<dbReference type="AlphaFoldDB" id="A0AA45WJD9"/>
<feature type="binding site" evidence="10">
    <location>
        <position position="181"/>
    </location>
    <ligand>
        <name>FAD</name>
        <dbReference type="ChEBI" id="CHEBI:57692"/>
    </ligand>
</feature>
<feature type="binding site" evidence="10">
    <location>
        <position position="219"/>
    </location>
    <ligand>
        <name>FAD</name>
        <dbReference type="ChEBI" id="CHEBI:57692"/>
    </ligand>
</feature>
<keyword evidence="3" id="KW-0285">Flavoprotein</keyword>
<evidence type="ECO:0000256" key="9">
    <source>
        <dbReference type="PIRSR" id="PIRSR000196-1"/>
    </source>
</evidence>
<evidence type="ECO:0000259" key="11">
    <source>
        <dbReference type="Pfam" id="PF01619"/>
    </source>
</evidence>
<feature type="binding site" evidence="9">
    <location>
        <position position="306"/>
    </location>
    <ligand>
        <name>substrate</name>
    </ligand>
</feature>
<dbReference type="InterPro" id="IPR015659">
    <property type="entry name" value="Proline_oxidase"/>
</dbReference>
<feature type="binding site" evidence="10">
    <location>
        <begin position="244"/>
        <end position="245"/>
    </location>
    <ligand>
        <name>FAD</name>
        <dbReference type="ChEBI" id="CHEBI:57692"/>
    </ligand>
</feature>
<evidence type="ECO:0000256" key="6">
    <source>
        <dbReference type="ARBA" id="ARBA00023002"/>
    </source>
</evidence>
<comment type="pathway">
    <text evidence="1">Amino-acid degradation; L-proline degradation into L-glutamate; L-glutamate from L-proline: step 1/2.</text>
</comment>
<comment type="catalytic activity">
    <reaction evidence="8">
        <text>L-proline + a quinone = (S)-1-pyrroline-5-carboxylate + a quinol + H(+)</text>
        <dbReference type="Rhea" id="RHEA:23784"/>
        <dbReference type="ChEBI" id="CHEBI:15378"/>
        <dbReference type="ChEBI" id="CHEBI:17388"/>
        <dbReference type="ChEBI" id="CHEBI:24646"/>
        <dbReference type="ChEBI" id="CHEBI:60039"/>
        <dbReference type="ChEBI" id="CHEBI:132124"/>
        <dbReference type="EC" id="1.5.5.2"/>
    </reaction>
</comment>
<dbReference type="SUPFAM" id="SSF51730">
    <property type="entry name" value="FAD-linked oxidoreductase"/>
    <property type="match status" value="1"/>
</dbReference>
<dbReference type="PANTHER" id="PTHR13914">
    <property type="entry name" value="PROLINE OXIDASE"/>
    <property type="match status" value="1"/>
</dbReference>
<organism evidence="12 13">
    <name type="scientific">Laceyella tengchongensis</name>
    <dbReference type="NCBI Taxonomy" id="574699"/>
    <lineage>
        <taxon>Bacteria</taxon>
        <taxon>Bacillati</taxon>
        <taxon>Bacillota</taxon>
        <taxon>Bacilli</taxon>
        <taxon>Bacillales</taxon>
        <taxon>Thermoactinomycetaceae</taxon>
        <taxon>Laceyella</taxon>
    </lineage>
</organism>
<name>A0AA45WJD9_9BACL</name>
<dbReference type="InterPro" id="IPR002872">
    <property type="entry name" value="Proline_DH_dom"/>
</dbReference>
<proteinExistence type="predicted"/>
<feature type="binding site" evidence="9">
    <location>
        <position position="117"/>
    </location>
    <ligand>
        <name>substrate</name>
    </ligand>
</feature>
<evidence type="ECO:0000256" key="4">
    <source>
        <dbReference type="ARBA" id="ARBA00022741"/>
    </source>
</evidence>
<dbReference type="Gene3D" id="3.20.20.220">
    <property type="match status" value="1"/>
</dbReference>
<keyword evidence="13" id="KW-1185">Reference proteome</keyword>
<dbReference type="InterPro" id="IPR029041">
    <property type="entry name" value="FAD-linked_oxidoreductase-like"/>
</dbReference>
<evidence type="ECO:0000256" key="1">
    <source>
        <dbReference type="ARBA" id="ARBA00004739"/>
    </source>
</evidence>
<evidence type="ECO:0000256" key="2">
    <source>
        <dbReference type="ARBA" id="ARBA00012695"/>
    </source>
</evidence>
<evidence type="ECO:0000256" key="3">
    <source>
        <dbReference type="ARBA" id="ARBA00022630"/>
    </source>
</evidence>
<comment type="caution">
    <text evidence="12">The sequence shown here is derived from an EMBL/GenBank/DDBJ whole genome shotgun (WGS) entry which is preliminary data.</text>
</comment>
<sequence length="325" mass="37696">MILARLFITKTEKAQGEITMEQLMRDMFLFLSKNKVANKAAKKWGLRFGANRFVAGETIKAAISTVKELNEKGIVATLDHLGEFVFSEEEAIESADYCIRTLEAIAEAGVKSNLSLKMTQLGLDISKELCMKNMRRILDCAKRLNNFVRIDMEDYEHNQITMDIFSELREEYGETVGLVVQAYLYKVEQDIDELNKFKPNLRLVKGAYKESPEVAFPAKEDVDRNFIKIIEKHLLYGNYAAIATHDDNVIEHVKKFVKEHNIPFSQFEFQMLYGIRVQRQLELAKEGYTMRVYVPYGNDWYGYFMRRLAERPANVAFVLKSMFKK</sequence>
<feature type="binding site" evidence="10">
    <location>
        <begin position="205"/>
        <end position="207"/>
    </location>
    <ligand>
        <name>FAD</name>
        <dbReference type="ChEBI" id="CHEBI:57692"/>
    </ligand>
</feature>
<dbReference type="PANTHER" id="PTHR13914:SF0">
    <property type="entry name" value="PROLINE DEHYDROGENASE 1, MITOCHONDRIAL"/>
    <property type="match status" value="1"/>
</dbReference>
<keyword evidence="6" id="KW-0560">Oxidoreductase</keyword>
<feature type="domain" description="Proline dehydrogenase" evidence="11">
    <location>
        <begin position="63"/>
        <end position="318"/>
    </location>
</feature>
<feature type="binding site" evidence="9">
    <location>
        <position position="307"/>
    </location>
    <ligand>
        <name>substrate</name>
    </ligand>
</feature>
<evidence type="ECO:0000313" key="12">
    <source>
        <dbReference type="EMBL" id="SMP02993.1"/>
    </source>
</evidence>
<dbReference type="GO" id="GO:0010133">
    <property type="term" value="P:L-proline catabolic process to L-glutamate"/>
    <property type="evidence" value="ECO:0007669"/>
    <property type="project" value="InterPro"/>
</dbReference>
<dbReference type="InterPro" id="IPR008219">
    <property type="entry name" value="PRODH_bac_arc"/>
</dbReference>
<dbReference type="GO" id="GO:0004657">
    <property type="term" value="F:proline dehydrogenase activity"/>
    <property type="evidence" value="ECO:0007669"/>
    <property type="project" value="UniProtKB-EC"/>
</dbReference>
<evidence type="ECO:0000256" key="5">
    <source>
        <dbReference type="ARBA" id="ARBA00022827"/>
    </source>
</evidence>
<evidence type="ECO:0000256" key="8">
    <source>
        <dbReference type="ARBA" id="ARBA00048779"/>
    </source>
</evidence>
<reference evidence="12" key="1">
    <citation type="submission" date="2017-05" db="EMBL/GenBank/DDBJ databases">
        <authorList>
            <person name="Varghese N."/>
            <person name="Submissions S."/>
        </authorList>
    </citation>
    <scope>NUCLEOTIDE SEQUENCE</scope>
    <source>
        <strain evidence="12">DSM 45262</strain>
    </source>
</reference>